<feature type="compositionally biased region" description="Polar residues" evidence="1">
    <location>
        <begin position="40"/>
        <end position="52"/>
    </location>
</feature>
<keyword evidence="3" id="KW-1185">Reference proteome</keyword>
<feature type="region of interest" description="Disordered" evidence="1">
    <location>
        <begin position="40"/>
        <end position="78"/>
    </location>
</feature>
<evidence type="ECO:0000313" key="3">
    <source>
        <dbReference type="Proteomes" id="UP000694420"/>
    </source>
</evidence>
<dbReference type="Proteomes" id="UP000694420">
    <property type="component" value="Unplaced"/>
</dbReference>
<accession>A0A8C6YMY1</accession>
<evidence type="ECO:0000313" key="2">
    <source>
        <dbReference type="Ensembl" id="ENSNPEP00000000942.1"/>
    </source>
</evidence>
<reference evidence="2" key="2">
    <citation type="submission" date="2025-09" db="UniProtKB">
        <authorList>
            <consortium name="Ensembl"/>
        </authorList>
    </citation>
    <scope>IDENTIFICATION</scope>
</reference>
<name>A0A8C6YMY1_NOTPE</name>
<dbReference type="Ensembl" id="ENSNPET00000000958.1">
    <property type="protein sequence ID" value="ENSNPEP00000000942.1"/>
    <property type="gene ID" value="ENSNPEG00000000758.1"/>
</dbReference>
<protein>
    <submittedName>
        <fullName evidence="2">Uncharacterized protein</fullName>
    </submittedName>
</protein>
<reference evidence="2" key="1">
    <citation type="submission" date="2025-08" db="UniProtKB">
        <authorList>
            <consortium name="Ensembl"/>
        </authorList>
    </citation>
    <scope>IDENTIFICATION</scope>
</reference>
<dbReference type="AlphaFoldDB" id="A0A8C6YMY1"/>
<organism evidence="2 3">
    <name type="scientific">Nothoprocta perdicaria</name>
    <name type="common">Chilean tinamou</name>
    <name type="synonym">Crypturus perdicarius</name>
    <dbReference type="NCBI Taxonomy" id="30464"/>
    <lineage>
        <taxon>Eukaryota</taxon>
        <taxon>Metazoa</taxon>
        <taxon>Chordata</taxon>
        <taxon>Craniata</taxon>
        <taxon>Vertebrata</taxon>
        <taxon>Euteleostomi</taxon>
        <taxon>Archelosauria</taxon>
        <taxon>Archosauria</taxon>
        <taxon>Dinosauria</taxon>
        <taxon>Saurischia</taxon>
        <taxon>Theropoda</taxon>
        <taxon>Coelurosauria</taxon>
        <taxon>Aves</taxon>
        <taxon>Palaeognathae</taxon>
        <taxon>Tinamiformes</taxon>
        <taxon>Tinamidae</taxon>
        <taxon>Nothoprocta</taxon>
    </lineage>
</organism>
<evidence type="ECO:0000256" key="1">
    <source>
        <dbReference type="SAM" id="MobiDB-lite"/>
    </source>
</evidence>
<proteinExistence type="predicted"/>
<sequence length="95" mass="10423">MPGHRGPRYSAARGAISFNGVQQTRRSVDAYSACSCGTAGSSRPDSRCSQGVWTRAPHRGAGQGNERRPGWSHRHAQHERSKTCPQLLYLLPVYS</sequence>